<dbReference type="InterPro" id="IPR053151">
    <property type="entry name" value="RNase_H-like"/>
</dbReference>
<dbReference type="InterPro" id="IPR012337">
    <property type="entry name" value="RNaseH-like_sf"/>
</dbReference>
<reference evidence="2" key="1">
    <citation type="journal article" date="2023" name="Plant J.">
        <title>Genome sequences and population genomics provide insights into the demographic history, inbreeding, and mutation load of two 'living fossil' tree species of Dipteronia.</title>
        <authorList>
            <person name="Feng Y."/>
            <person name="Comes H.P."/>
            <person name="Chen J."/>
            <person name="Zhu S."/>
            <person name="Lu R."/>
            <person name="Zhang X."/>
            <person name="Li P."/>
            <person name="Qiu J."/>
            <person name="Olsen K.M."/>
            <person name="Qiu Y."/>
        </authorList>
    </citation>
    <scope>NUCLEOTIDE SEQUENCE</scope>
    <source>
        <strain evidence="2">NBL</strain>
    </source>
</reference>
<dbReference type="InterPro" id="IPR036397">
    <property type="entry name" value="RNaseH_sf"/>
</dbReference>
<accession>A0AAE0B207</accession>
<dbReference type="InterPro" id="IPR044730">
    <property type="entry name" value="RNase_H-like_dom_plant"/>
</dbReference>
<feature type="domain" description="RNase H type-1" evidence="1">
    <location>
        <begin position="57"/>
        <end position="115"/>
    </location>
</feature>
<dbReference type="SUPFAM" id="SSF53098">
    <property type="entry name" value="Ribonuclease H-like"/>
    <property type="match status" value="1"/>
</dbReference>
<dbReference type="InterPro" id="IPR002156">
    <property type="entry name" value="RNaseH_domain"/>
</dbReference>
<evidence type="ECO:0000313" key="3">
    <source>
        <dbReference type="Proteomes" id="UP001281410"/>
    </source>
</evidence>
<keyword evidence="3" id="KW-1185">Reference proteome</keyword>
<sequence>MVRWRVACWFKNSGPGSTLSLAIMMMDLKIGCRDAIKKKRLVKSSWRPPRVGEIKFNVDGSSRGNPGRSGIGGILRNCVGDIICMFTSFIGCGTSIAVEVAAILKACQCCESVQLNPRVSVRYATRNGNAAADFLAKQGAATGLKQEAWL</sequence>
<dbReference type="CDD" id="cd06222">
    <property type="entry name" value="RNase_H_like"/>
    <property type="match status" value="1"/>
</dbReference>
<dbReference type="GO" id="GO:0004523">
    <property type="term" value="F:RNA-DNA hybrid ribonuclease activity"/>
    <property type="evidence" value="ECO:0007669"/>
    <property type="project" value="InterPro"/>
</dbReference>
<name>A0AAE0B207_9ROSI</name>
<dbReference type="EMBL" id="JANJYJ010000001">
    <property type="protein sequence ID" value="KAK3228538.1"/>
    <property type="molecule type" value="Genomic_DNA"/>
</dbReference>
<proteinExistence type="predicted"/>
<dbReference type="PANTHER" id="PTHR47723">
    <property type="entry name" value="OS05G0353850 PROTEIN"/>
    <property type="match status" value="1"/>
</dbReference>
<dbReference type="PANTHER" id="PTHR47723:SF19">
    <property type="entry name" value="POLYNUCLEOTIDYL TRANSFERASE, RIBONUCLEASE H-LIKE SUPERFAMILY PROTEIN"/>
    <property type="match status" value="1"/>
</dbReference>
<evidence type="ECO:0000313" key="2">
    <source>
        <dbReference type="EMBL" id="KAK3228538.1"/>
    </source>
</evidence>
<dbReference type="Pfam" id="PF13456">
    <property type="entry name" value="RVT_3"/>
    <property type="match status" value="1"/>
</dbReference>
<comment type="caution">
    <text evidence="2">The sequence shown here is derived from an EMBL/GenBank/DDBJ whole genome shotgun (WGS) entry which is preliminary data.</text>
</comment>
<dbReference type="GO" id="GO:0003676">
    <property type="term" value="F:nucleic acid binding"/>
    <property type="evidence" value="ECO:0007669"/>
    <property type="project" value="InterPro"/>
</dbReference>
<dbReference type="Gene3D" id="3.30.420.10">
    <property type="entry name" value="Ribonuclease H-like superfamily/Ribonuclease H"/>
    <property type="match status" value="1"/>
</dbReference>
<evidence type="ECO:0000259" key="1">
    <source>
        <dbReference type="Pfam" id="PF13456"/>
    </source>
</evidence>
<gene>
    <name evidence="2" type="ORF">Dsin_000419</name>
</gene>
<organism evidence="2 3">
    <name type="scientific">Dipteronia sinensis</name>
    <dbReference type="NCBI Taxonomy" id="43782"/>
    <lineage>
        <taxon>Eukaryota</taxon>
        <taxon>Viridiplantae</taxon>
        <taxon>Streptophyta</taxon>
        <taxon>Embryophyta</taxon>
        <taxon>Tracheophyta</taxon>
        <taxon>Spermatophyta</taxon>
        <taxon>Magnoliopsida</taxon>
        <taxon>eudicotyledons</taxon>
        <taxon>Gunneridae</taxon>
        <taxon>Pentapetalae</taxon>
        <taxon>rosids</taxon>
        <taxon>malvids</taxon>
        <taxon>Sapindales</taxon>
        <taxon>Sapindaceae</taxon>
        <taxon>Hippocastanoideae</taxon>
        <taxon>Acereae</taxon>
        <taxon>Dipteronia</taxon>
    </lineage>
</organism>
<dbReference type="Proteomes" id="UP001281410">
    <property type="component" value="Unassembled WGS sequence"/>
</dbReference>
<protein>
    <recommendedName>
        <fullName evidence="1">RNase H type-1 domain-containing protein</fullName>
    </recommendedName>
</protein>
<dbReference type="AlphaFoldDB" id="A0AAE0B207"/>